<comment type="caution">
    <text evidence="1">The sequence shown here is derived from an EMBL/GenBank/DDBJ whole genome shotgun (WGS) entry which is preliminary data.</text>
</comment>
<dbReference type="EMBL" id="DWZI01000064">
    <property type="protein sequence ID" value="HJA86948.1"/>
    <property type="molecule type" value="Genomic_DNA"/>
</dbReference>
<evidence type="ECO:0000313" key="1">
    <source>
        <dbReference type="EMBL" id="HJA86948.1"/>
    </source>
</evidence>
<dbReference type="PROSITE" id="PS51257">
    <property type="entry name" value="PROKAR_LIPOPROTEIN"/>
    <property type="match status" value="1"/>
</dbReference>
<name>A0A9D2HZK6_9BACE</name>
<gene>
    <name evidence="1" type="ORF">H9950_12315</name>
</gene>
<protein>
    <submittedName>
        <fullName evidence="1">Uncharacterized protein</fullName>
    </submittedName>
</protein>
<organism evidence="1 2">
    <name type="scientific">Candidatus Bacteroides avicola</name>
    <dbReference type="NCBI Taxonomy" id="2838468"/>
    <lineage>
        <taxon>Bacteria</taxon>
        <taxon>Pseudomonadati</taxon>
        <taxon>Bacteroidota</taxon>
        <taxon>Bacteroidia</taxon>
        <taxon>Bacteroidales</taxon>
        <taxon>Bacteroidaceae</taxon>
        <taxon>Bacteroides</taxon>
    </lineage>
</organism>
<reference evidence="1" key="2">
    <citation type="submission" date="2021-04" db="EMBL/GenBank/DDBJ databases">
        <authorList>
            <person name="Gilroy R."/>
        </authorList>
    </citation>
    <scope>NUCLEOTIDE SEQUENCE</scope>
    <source>
        <strain evidence="1">ChiHjej12B11-9795</strain>
    </source>
</reference>
<evidence type="ECO:0000313" key="2">
    <source>
        <dbReference type="Proteomes" id="UP000823862"/>
    </source>
</evidence>
<accession>A0A9D2HZK6</accession>
<dbReference type="AlphaFoldDB" id="A0A9D2HZK6"/>
<dbReference type="Proteomes" id="UP000823862">
    <property type="component" value="Unassembled WGS sequence"/>
</dbReference>
<sequence>MKKVLCLLSIALLLFSCNEVDDFGRVLPESVSLGEVVSVSDLSYEELNELVTDENLREDMRMSGGLLIRPFSDAFSGSFDFMEIHFSDVSSNLPSPSLGDKPMSDTELTGSIPYYENAGLLDYVYLNWDTYEQLFLPGTTLYFELVLGIYNGGGWPGFVDDCTDFGTTTQYCYSDVKSYTYPDAPVISTFKTWGGDGLYADFYMEVEGDISSQVTRRGICYSTTNSLPDVDDQVESASAEYEESFYTSVYAPVPAGTYYVRAFVQGTGGDIAYSPVCQVTCDGSVDESAR</sequence>
<reference evidence="1" key="1">
    <citation type="journal article" date="2021" name="PeerJ">
        <title>Extensive microbial diversity within the chicken gut microbiome revealed by metagenomics and culture.</title>
        <authorList>
            <person name="Gilroy R."/>
            <person name="Ravi A."/>
            <person name="Getino M."/>
            <person name="Pursley I."/>
            <person name="Horton D.L."/>
            <person name="Alikhan N.F."/>
            <person name="Baker D."/>
            <person name="Gharbi K."/>
            <person name="Hall N."/>
            <person name="Watson M."/>
            <person name="Adriaenssens E.M."/>
            <person name="Foster-Nyarko E."/>
            <person name="Jarju S."/>
            <person name="Secka A."/>
            <person name="Antonio M."/>
            <person name="Oren A."/>
            <person name="Chaudhuri R.R."/>
            <person name="La Ragione R."/>
            <person name="Hildebrand F."/>
            <person name="Pallen M.J."/>
        </authorList>
    </citation>
    <scope>NUCLEOTIDE SEQUENCE</scope>
    <source>
        <strain evidence="1">ChiHjej12B11-9795</strain>
    </source>
</reference>
<proteinExistence type="predicted"/>